<dbReference type="RefSeq" id="WP_207681489.1">
    <property type="nucleotide sequence ID" value="NZ_CP061800.1"/>
</dbReference>
<dbReference type="Gene3D" id="2.60.40.10">
    <property type="entry name" value="Immunoglobulins"/>
    <property type="match status" value="1"/>
</dbReference>
<dbReference type="KEGG" id="dmm:dnm_014240"/>
<organism evidence="1 2">
    <name type="scientific">Desulfonema magnum</name>
    <dbReference type="NCBI Taxonomy" id="45655"/>
    <lineage>
        <taxon>Bacteria</taxon>
        <taxon>Pseudomonadati</taxon>
        <taxon>Thermodesulfobacteriota</taxon>
        <taxon>Desulfobacteria</taxon>
        <taxon>Desulfobacterales</taxon>
        <taxon>Desulfococcaceae</taxon>
        <taxon>Desulfonema</taxon>
    </lineage>
</organism>
<reference evidence="1" key="1">
    <citation type="journal article" date="2021" name="Microb. Physiol.">
        <title>Proteogenomic Insights into the Physiology of Marine, Sulfate-Reducing, Filamentous Desulfonema limicola and Desulfonema magnum.</title>
        <authorList>
            <person name="Schnaars V."/>
            <person name="Wohlbrand L."/>
            <person name="Scheve S."/>
            <person name="Hinrichs C."/>
            <person name="Reinhardt R."/>
            <person name="Rabus R."/>
        </authorList>
    </citation>
    <scope>NUCLEOTIDE SEQUENCE</scope>
    <source>
        <strain evidence="1">4be13</strain>
    </source>
</reference>
<dbReference type="EMBL" id="CP061800">
    <property type="protein sequence ID" value="QTA85415.1"/>
    <property type="molecule type" value="Genomic_DNA"/>
</dbReference>
<dbReference type="SUPFAM" id="SSF49265">
    <property type="entry name" value="Fibronectin type III"/>
    <property type="match status" value="1"/>
</dbReference>
<proteinExistence type="predicted"/>
<dbReference type="InterPro" id="IPR013783">
    <property type="entry name" value="Ig-like_fold"/>
</dbReference>
<accession>A0A975BHL0</accession>
<dbReference type="AlphaFoldDB" id="A0A975BHL0"/>
<evidence type="ECO:0000313" key="2">
    <source>
        <dbReference type="Proteomes" id="UP000663722"/>
    </source>
</evidence>
<dbReference type="Proteomes" id="UP000663722">
    <property type="component" value="Chromosome"/>
</dbReference>
<dbReference type="InterPro" id="IPR036116">
    <property type="entry name" value="FN3_sf"/>
</dbReference>
<protein>
    <submittedName>
        <fullName evidence="1">Fibronectin type III domain-containing protein</fullName>
    </submittedName>
</protein>
<keyword evidence="2" id="KW-1185">Reference proteome</keyword>
<evidence type="ECO:0000313" key="1">
    <source>
        <dbReference type="EMBL" id="QTA85415.1"/>
    </source>
</evidence>
<gene>
    <name evidence="1" type="ORF">dnm_014240</name>
</gene>
<sequence>MKAKWKTQAIVLVLAIFILGLFSNFTAWAYIPPPSSVNAGMENTSAISISIDWNYVSGYSTYEIWRATGVGNNNYNLIHTAENVAYGQAKYIDSDVEPGTEYCYKVKTCASKSGPCSDFSIDFDCADTPDLPPPTTYTISGKVALANGTGEQDITVTYEGQQVYTDASGNYKIENALALDGYIRPAKTGYTFRNEHEIICPF</sequence>
<name>A0A975BHL0_9BACT</name>